<feature type="chain" id="PRO_5039047251" description="DUF2334 domain-containing protein" evidence="2">
    <location>
        <begin position="19"/>
        <end position="562"/>
    </location>
</feature>
<keyword evidence="1" id="KW-0812">Transmembrane</keyword>
<name>A0A2W1LXR0_9BACL</name>
<keyword evidence="1" id="KW-0472">Membrane</keyword>
<sequence>MRKSIVVCMLIAMLASLAPQPHGKTAAASSGSAPKQETRALIVYSLAQKEDIHQVRILDMLAGHFSRNSTVISDEEIASVSGEAYTHLFYYGLQQKELPGELIRFVEEFKGPAMLINENVRQFPGRYGFVTRNNSVLTSAVTTTSSGELTVLPEERLATEVQVGPDAEILMSGTTAQGEVPLLARKGSSYYLASASLFNPMGYLLGETLFSFFGQEGSRQPTLYLRLEDIHPKSEHKKVMEIAKYLKSKNIPYMLSVIPVYTNPETQKEIHLEDSPKLVKALRYAQDNGGSIVLHGYRHQYRSSETGEGFEYWDAEYDHPITQPASEQSYSRDHFDTEEAYEAYLKEGQAFEERYVKETLEKGVQELIDLKLYPLAFEAPHYAMSSTGYATVASHFSTYVGQLQLSDLTWTSNYAPLYESYPSYLKGMRLLPETIGYVENGDQNGVAAMMKKASIYEHYTDSYIAGFYHPYLGFDLLESLIGEMQMIKNAKWLDLKNMDNEVSVSNISIRSSGGLIQVEVDGQLIAEDEDTNYVQQGFPYAAILVAVLITVFIIRRRRAAQA</sequence>
<comment type="caution">
    <text evidence="3">The sequence shown here is derived from an EMBL/GenBank/DDBJ whole genome shotgun (WGS) entry which is preliminary data.</text>
</comment>
<evidence type="ECO:0000256" key="1">
    <source>
        <dbReference type="SAM" id="Phobius"/>
    </source>
</evidence>
<evidence type="ECO:0000313" key="3">
    <source>
        <dbReference type="EMBL" id="PZD96297.1"/>
    </source>
</evidence>
<keyword evidence="4" id="KW-1185">Reference proteome</keyword>
<dbReference type="InterPro" id="IPR018763">
    <property type="entry name" value="DUF2334"/>
</dbReference>
<dbReference type="InterPro" id="IPR011330">
    <property type="entry name" value="Glyco_hydro/deAcase_b/a-brl"/>
</dbReference>
<dbReference type="AlphaFoldDB" id="A0A2W1LXR0"/>
<evidence type="ECO:0000313" key="4">
    <source>
        <dbReference type="Proteomes" id="UP000249522"/>
    </source>
</evidence>
<feature type="signal peptide" evidence="2">
    <location>
        <begin position="1"/>
        <end position="18"/>
    </location>
</feature>
<dbReference type="RefSeq" id="WP_111146295.1">
    <property type="nucleotide sequence ID" value="NZ_QKRB01000041.1"/>
</dbReference>
<dbReference type="Pfam" id="PF10096">
    <property type="entry name" value="DUF2334"/>
    <property type="match status" value="1"/>
</dbReference>
<evidence type="ECO:0008006" key="5">
    <source>
        <dbReference type="Google" id="ProtNLM"/>
    </source>
</evidence>
<dbReference type="GO" id="GO:0005975">
    <property type="term" value="P:carbohydrate metabolic process"/>
    <property type="evidence" value="ECO:0007669"/>
    <property type="project" value="InterPro"/>
</dbReference>
<dbReference type="OrthoDB" id="2339428at2"/>
<proteinExistence type="predicted"/>
<accession>A0A2W1LXR0</accession>
<dbReference type="SUPFAM" id="SSF88713">
    <property type="entry name" value="Glycoside hydrolase/deacetylase"/>
    <property type="match status" value="1"/>
</dbReference>
<evidence type="ECO:0000256" key="2">
    <source>
        <dbReference type="SAM" id="SignalP"/>
    </source>
</evidence>
<dbReference type="Proteomes" id="UP000249522">
    <property type="component" value="Unassembled WGS sequence"/>
</dbReference>
<protein>
    <recommendedName>
        <fullName evidence="5">DUF2334 domain-containing protein</fullName>
    </recommendedName>
</protein>
<gene>
    <name evidence="3" type="ORF">DNH61_08875</name>
</gene>
<keyword evidence="1" id="KW-1133">Transmembrane helix</keyword>
<feature type="transmembrane region" description="Helical" evidence="1">
    <location>
        <begin position="537"/>
        <end position="554"/>
    </location>
</feature>
<keyword evidence="2" id="KW-0732">Signal</keyword>
<dbReference type="EMBL" id="QKRB01000041">
    <property type="protein sequence ID" value="PZD96297.1"/>
    <property type="molecule type" value="Genomic_DNA"/>
</dbReference>
<organism evidence="3 4">
    <name type="scientific">Paenibacillus sambharensis</name>
    <dbReference type="NCBI Taxonomy" id="1803190"/>
    <lineage>
        <taxon>Bacteria</taxon>
        <taxon>Bacillati</taxon>
        <taxon>Bacillota</taxon>
        <taxon>Bacilli</taxon>
        <taxon>Bacillales</taxon>
        <taxon>Paenibacillaceae</taxon>
        <taxon>Paenibacillus</taxon>
    </lineage>
</organism>
<reference evidence="3 4" key="1">
    <citation type="submission" date="2018-06" db="EMBL/GenBank/DDBJ databases">
        <title>Paenibacillus imtechensis sp. nov.</title>
        <authorList>
            <person name="Pinnaka A.K."/>
            <person name="Singh H."/>
            <person name="Kaur M."/>
        </authorList>
    </citation>
    <scope>NUCLEOTIDE SEQUENCE [LARGE SCALE GENOMIC DNA]</scope>
    <source>
        <strain evidence="3 4">SMB1</strain>
    </source>
</reference>